<evidence type="ECO:0000313" key="2">
    <source>
        <dbReference type="Proteomes" id="UP000248039"/>
    </source>
</evidence>
<dbReference type="OrthoDB" id="4499611at2"/>
<keyword evidence="2" id="KW-1185">Reference proteome</keyword>
<gene>
    <name evidence="1" type="ORF">C7C46_27970</name>
</gene>
<sequence>MTPTIVDDGMGKCIEKDPADAGMWSAIFGDNTWHNVDGKKGLFCTITVKMKISGTVDYVMRTCPEPGLSVDACKGKYTTWDTVVLSTQHLDGVPYTTTMDLPYEDYKTKYDPKVVAGKFLWDILAGDFVKCFNNPGLNSSCAWAAATLIPVGKLADAAKGIVALRFAMETGVGLEDAKLALQATLKGYTSPVVDKLTAAADAVAKFRLSLKDGVGSDAALDALSKDPSVDRALVDELKAESDTARDLRTACGRNSFPAGTPVLMADGTTRPIEQVKIGDLVKATDPTTGVSSSQLVQNTIYTPDDRDFTELTVAAPDGTGSTITSTDHHPYWSQSAHAWRDAAALTTGDTLQTADGRTVRITGTRHWTTLQAAYNLTVSNVHTYYVLAGATPVLVHNSDTPEWCPAVFADLGNGSFMSPGGLLYAPGKIEHVLAHTAVNTSRATHTVFLEKNPIKVLDLVDDAWTFRSRAIRVPGDDAVWIVPMNDVIGTNGEKFIRLAINPGTNQILSAYPVMGP</sequence>
<dbReference type="EMBL" id="PYBW01000128">
    <property type="protein sequence ID" value="PYC69537.1"/>
    <property type="molecule type" value="Genomic_DNA"/>
</dbReference>
<dbReference type="InterPro" id="IPR030934">
    <property type="entry name" value="Intein_C"/>
</dbReference>
<accession>A0A2V4MYY8</accession>
<dbReference type="Gene3D" id="2.170.16.10">
    <property type="entry name" value="Hedgehog/Intein (Hint) domain"/>
    <property type="match status" value="1"/>
</dbReference>
<reference evidence="1 2" key="1">
    <citation type="submission" date="2018-03" db="EMBL/GenBank/DDBJ databases">
        <title>Bioinformatic expansion and discovery of thiopeptide antibiotics.</title>
        <authorList>
            <person name="Schwalen C.J."/>
            <person name="Hudson G.A."/>
            <person name="Mitchell D.A."/>
        </authorList>
    </citation>
    <scope>NUCLEOTIDE SEQUENCE [LARGE SCALE GENOMIC DNA]</scope>
    <source>
        <strain evidence="1 2">ATCC 21389</strain>
    </source>
</reference>
<protein>
    <recommendedName>
        <fullName evidence="3">Intein C-terminal splicing domain-containing protein</fullName>
    </recommendedName>
</protein>
<evidence type="ECO:0000313" key="1">
    <source>
        <dbReference type="EMBL" id="PYC69537.1"/>
    </source>
</evidence>
<dbReference type="InterPro" id="IPR036844">
    <property type="entry name" value="Hint_dom_sf"/>
</dbReference>
<evidence type="ECO:0008006" key="3">
    <source>
        <dbReference type="Google" id="ProtNLM"/>
    </source>
</evidence>
<dbReference type="CDD" id="cd00081">
    <property type="entry name" value="Hint"/>
    <property type="match status" value="1"/>
</dbReference>
<dbReference type="Pfam" id="PF07591">
    <property type="entry name" value="PT-HINT"/>
    <property type="match status" value="1"/>
</dbReference>
<comment type="caution">
    <text evidence="1">The sequence shown here is derived from an EMBL/GenBank/DDBJ whole genome shotgun (WGS) entry which is preliminary data.</text>
</comment>
<dbReference type="Proteomes" id="UP000248039">
    <property type="component" value="Unassembled WGS sequence"/>
</dbReference>
<dbReference type="NCBIfam" id="TIGR01443">
    <property type="entry name" value="intein_Cterm"/>
    <property type="match status" value="1"/>
</dbReference>
<name>A0A2V4MYY8_9ACTN</name>
<proteinExistence type="predicted"/>
<dbReference type="AlphaFoldDB" id="A0A2V4MYY8"/>
<dbReference type="SUPFAM" id="SSF51294">
    <property type="entry name" value="Hedgehog/intein (Hint) domain"/>
    <property type="match status" value="1"/>
</dbReference>
<organism evidence="1 2">
    <name type="scientific">Streptomyces tateyamensis</name>
    <dbReference type="NCBI Taxonomy" id="565073"/>
    <lineage>
        <taxon>Bacteria</taxon>
        <taxon>Bacillati</taxon>
        <taxon>Actinomycetota</taxon>
        <taxon>Actinomycetes</taxon>
        <taxon>Kitasatosporales</taxon>
        <taxon>Streptomycetaceae</taxon>
        <taxon>Streptomyces</taxon>
    </lineage>
</organism>